<comment type="caution">
    <text evidence="1">The sequence shown here is derived from an EMBL/GenBank/DDBJ whole genome shotgun (WGS) entry which is preliminary data.</text>
</comment>
<protein>
    <submittedName>
        <fullName evidence="1">Uncharacterized protein</fullName>
    </submittedName>
</protein>
<dbReference type="Proteomes" id="UP000561726">
    <property type="component" value="Unassembled WGS sequence"/>
</dbReference>
<gene>
    <name evidence="1" type="ORF">BJ997_002214</name>
</gene>
<evidence type="ECO:0000313" key="1">
    <source>
        <dbReference type="EMBL" id="MBB5641666.1"/>
    </source>
</evidence>
<sequence length="83" mass="8705">MRRPVLLLLTMAFGRVLFALAIGAFAAWPGVTMVVLAGLAGAVAPPLGPAMRVAWSELATEMAVLRKALSFDAVVEELPRLGS</sequence>
<evidence type="ECO:0000313" key="2">
    <source>
        <dbReference type="Proteomes" id="UP000561726"/>
    </source>
</evidence>
<dbReference type="AlphaFoldDB" id="A0A7W8ZWV2"/>
<reference evidence="1 2" key="1">
    <citation type="submission" date="2020-08" db="EMBL/GenBank/DDBJ databases">
        <title>Sequencing the genomes of 1000 actinobacteria strains.</title>
        <authorList>
            <person name="Klenk H.-P."/>
        </authorList>
    </citation>
    <scope>NUCLEOTIDE SEQUENCE [LARGE SCALE GENOMIC DNA]</scope>
    <source>
        <strain evidence="1 2">DSM 21065</strain>
    </source>
</reference>
<dbReference type="RefSeq" id="WP_183323450.1">
    <property type="nucleotide sequence ID" value="NZ_JACHBQ010000001.1"/>
</dbReference>
<dbReference type="EMBL" id="JACHBQ010000001">
    <property type="protein sequence ID" value="MBB5641666.1"/>
    <property type="molecule type" value="Genomic_DNA"/>
</dbReference>
<proteinExistence type="predicted"/>
<name>A0A7W8ZWV2_9MICO</name>
<organism evidence="1 2">
    <name type="scientific">Cryobacterium roopkundense</name>
    <dbReference type="NCBI Taxonomy" id="1001240"/>
    <lineage>
        <taxon>Bacteria</taxon>
        <taxon>Bacillati</taxon>
        <taxon>Actinomycetota</taxon>
        <taxon>Actinomycetes</taxon>
        <taxon>Micrococcales</taxon>
        <taxon>Microbacteriaceae</taxon>
        <taxon>Cryobacterium</taxon>
    </lineage>
</organism>
<accession>A0A7W8ZWV2</accession>